<reference evidence="2 3" key="1">
    <citation type="journal article" date="2019" name="Environ. Microbiol.">
        <title>Genomics insights into ecotype formation of ammonia-oxidizing archaea in the deep ocean.</title>
        <authorList>
            <person name="Wang Y."/>
            <person name="Huang J.M."/>
            <person name="Cui G.J."/>
            <person name="Nunoura T."/>
            <person name="Takaki Y."/>
            <person name="Li W.L."/>
            <person name="Li J."/>
            <person name="Gao Z.M."/>
            <person name="Takai K."/>
            <person name="Zhang A.Q."/>
            <person name="Stepanauskas R."/>
        </authorList>
    </citation>
    <scope>NUCLEOTIDE SEQUENCE [LARGE SCALE GENOMIC DNA]</scope>
    <source>
        <strain evidence="2 3">G13</strain>
    </source>
</reference>
<proteinExistence type="predicted"/>
<evidence type="ECO:0000256" key="1">
    <source>
        <dbReference type="SAM" id="MobiDB-lite"/>
    </source>
</evidence>
<name>A0A7K4NUS4_9ARCH</name>
<gene>
    <name evidence="2" type="ORF">HX827_05145</name>
</gene>
<comment type="caution">
    <text evidence="2">The sequence shown here is derived from an EMBL/GenBank/DDBJ whole genome shotgun (WGS) entry which is preliminary data.</text>
</comment>
<dbReference type="Proteomes" id="UP000534207">
    <property type="component" value="Unassembled WGS sequence"/>
</dbReference>
<organism evidence="2 3">
    <name type="scientific">Marine Group I thaumarchaeote</name>
    <dbReference type="NCBI Taxonomy" id="2511932"/>
    <lineage>
        <taxon>Archaea</taxon>
        <taxon>Nitrososphaerota</taxon>
        <taxon>Marine Group I</taxon>
    </lineage>
</organism>
<evidence type="ECO:0000313" key="3">
    <source>
        <dbReference type="Proteomes" id="UP000534207"/>
    </source>
</evidence>
<dbReference type="EMBL" id="JACASW010000012">
    <property type="protein sequence ID" value="NWK06697.1"/>
    <property type="molecule type" value="Genomic_DNA"/>
</dbReference>
<accession>A0A7K4NUS4</accession>
<dbReference type="AlphaFoldDB" id="A0A7K4NUS4"/>
<sequence length="89" mass="10166">MKKSNKKSTQTDGSGGAKMSVENKIETKMQIAALEKIRQVLCQRRIRLENVPCAIDMEICHIEEKISKEYAKLGISMTDLPEKQKEAWK</sequence>
<evidence type="ECO:0000313" key="2">
    <source>
        <dbReference type="EMBL" id="NWK06697.1"/>
    </source>
</evidence>
<protein>
    <submittedName>
        <fullName evidence="2">Uncharacterized protein</fullName>
    </submittedName>
</protein>
<feature type="region of interest" description="Disordered" evidence="1">
    <location>
        <begin position="1"/>
        <end position="21"/>
    </location>
</feature>